<protein>
    <submittedName>
        <fullName evidence="1">Uncharacterized protein</fullName>
    </submittedName>
</protein>
<reference evidence="1" key="1">
    <citation type="submission" date="2014-12" db="EMBL/GenBank/DDBJ databases">
        <title>Insight into the proteome of Arion vulgaris.</title>
        <authorList>
            <person name="Aradska J."/>
            <person name="Bulat T."/>
            <person name="Smidak R."/>
            <person name="Sarate P."/>
            <person name="Gangsoo J."/>
            <person name="Sialana F."/>
            <person name="Bilban M."/>
            <person name="Lubec G."/>
        </authorList>
    </citation>
    <scope>NUCLEOTIDE SEQUENCE</scope>
    <source>
        <tissue evidence="1">Skin</tissue>
    </source>
</reference>
<dbReference type="EMBL" id="HACG01049052">
    <property type="protein sequence ID" value="CEK95917.1"/>
    <property type="molecule type" value="Transcribed_RNA"/>
</dbReference>
<feature type="non-terminal residue" evidence="1">
    <location>
        <position position="119"/>
    </location>
</feature>
<evidence type="ECO:0000313" key="1">
    <source>
        <dbReference type="EMBL" id="CEK95917.1"/>
    </source>
</evidence>
<sequence>IRLPQETSTVAVLLPVFQPSHVRPHSFKSLSVVILRVSFERPSLLFPSTVYLRSVLANSPTGIRHTCPNHLHLRLLMMVSKDAQTVRFKSSSFVMVFGQKMCKILLKHLFCTEMSPTCV</sequence>
<organism evidence="1">
    <name type="scientific">Arion vulgaris</name>
    <dbReference type="NCBI Taxonomy" id="1028688"/>
    <lineage>
        <taxon>Eukaryota</taxon>
        <taxon>Metazoa</taxon>
        <taxon>Spiralia</taxon>
        <taxon>Lophotrochozoa</taxon>
        <taxon>Mollusca</taxon>
        <taxon>Gastropoda</taxon>
        <taxon>Heterobranchia</taxon>
        <taxon>Euthyneura</taxon>
        <taxon>Panpulmonata</taxon>
        <taxon>Eupulmonata</taxon>
        <taxon>Stylommatophora</taxon>
        <taxon>Helicina</taxon>
        <taxon>Arionoidea</taxon>
        <taxon>Arionidae</taxon>
        <taxon>Arion</taxon>
    </lineage>
</organism>
<proteinExistence type="predicted"/>
<name>A0A0B7BSQ3_9EUPU</name>
<dbReference type="AlphaFoldDB" id="A0A0B7BSQ3"/>
<gene>
    <name evidence="1" type="primary">ORF209480</name>
</gene>
<accession>A0A0B7BSQ3</accession>
<feature type="non-terminal residue" evidence="1">
    <location>
        <position position="1"/>
    </location>
</feature>